<protein>
    <submittedName>
        <fullName evidence="1">Uncharacterized protein</fullName>
    </submittedName>
</protein>
<keyword evidence="2" id="KW-1185">Reference proteome</keyword>
<dbReference type="EMBL" id="CM042880">
    <property type="protein sequence ID" value="KAI4388717.1"/>
    <property type="molecule type" value="Genomic_DNA"/>
</dbReference>
<name>A0ACB9SKJ5_9MYRT</name>
<evidence type="ECO:0000313" key="2">
    <source>
        <dbReference type="Proteomes" id="UP001057402"/>
    </source>
</evidence>
<evidence type="ECO:0000313" key="1">
    <source>
        <dbReference type="EMBL" id="KAI4388717.1"/>
    </source>
</evidence>
<sequence>MERREMEASFRGKYGPQMEKSSTVEGAGETQSSWNMGGYDRLWSSKHRRRSTKYDLCLDGRCKDHPGHLQSPGVCSLCLSEKLYRLQRSLSSRPPRGGSSIGSFSSSISTSLPSFYSCSSGTLDSSTASQKGKGESRTRRWHGSGSSSHGRNQMKASSNTGAGG</sequence>
<gene>
    <name evidence="1" type="ORF">MLD38_001022</name>
</gene>
<organism evidence="1 2">
    <name type="scientific">Melastoma candidum</name>
    <dbReference type="NCBI Taxonomy" id="119954"/>
    <lineage>
        <taxon>Eukaryota</taxon>
        <taxon>Viridiplantae</taxon>
        <taxon>Streptophyta</taxon>
        <taxon>Embryophyta</taxon>
        <taxon>Tracheophyta</taxon>
        <taxon>Spermatophyta</taxon>
        <taxon>Magnoliopsida</taxon>
        <taxon>eudicotyledons</taxon>
        <taxon>Gunneridae</taxon>
        <taxon>Pentapetalae</taxon>
        <taxon>rosids</taxon>
        <taxon>malvids</taxon>
        <taxon>Myrtales</taxon>
        <taxon>Melastomataceae</taxon>
        <taxon>Melastomatoideae</taxon>
        <taxon>Melastomateae</taxon>
        <taxon>Melastoma</taxon>
    </lineage>
</organism>
<dbReference type="Proteomes" id="UP001057402">
    <property type="component" value="Chromosome 1"/>
</dbReference>
<accession>A0ACB9SKJ5</accession>
<reference evidence="2" key="1">
    <citation type="journal article" date="2023" name="Front. Plant Sci.">
        <title>Chromosomal-level genome assembly of Melastoma candidum provides insights into trichome evolution.</title>
        <authorList>
            <person name="Zhong Y."/>
            <person name="Wu W."/>
            <person name="Sun C."/>
            <person name="Zou P."/>
            <person name="Liu Y."/>
            <person name="Dai S."/>
            <person name="Zhou R."/>
        </authorList>
    </citation>
    <scope>NUCLEOTIDE SEQUENCE [LARGE SCALE GENOMIC DNA]</scope>
</reference>
<proteinExistence type="predicted"/>
<comment type="caution">
    <text evidence="1">The sequence shown here is derived from an EMBL/GenBank/DDBJ whole genome shotgun (WGS) entry which is preliminary data.</text>
</comment>